<organism evidence="3 4">
    <name type="scientific">Meganyctiphanes norvegica</name>
    <name type="common">Northern krill</name>
    <name type="synonym">Thysanopoda norvegica</name>
    <dbReference type="NCBI Taxonomy" id="48144"/>
    <lineage>
        <taxon>Eukaryota</taxon>
        <taxon>Metazoa</taxon>
        <taxon>Ecdysozoa</taxon>
        <taxon>Arthropoda</taxon>
        <taxon>Crustacea</taxon>
        <taxon>Multicrustacea</taxon>
        <taxon>Malacostraca</taxon>
        <taxon>Eumalacostraca</taxon>
        <taxon>Eucarida</taxon>
        <taxon>Euphausiacea</taxon>
        <taxon>Euphausiidae</taxon>
        <taxon>Meganyctiphanes</taxon>
    </lineage>
</organism>
<comment type="caution">
    <text evidence="3">The sequence shown here is derived from an EMBL/GenBank/DDBJ whole genome shotgun (WGS) entry which is preliminary data.</text>
</comment>
<dbReference type="Proteomes" id="UP001497623">
    <property type="component" value="Unassembled WGS sequence"/>
</dbReference>
<feature type="transmembrane region" description="Helical" evidence="2">
    <location>
        <begin position="20"/>
        <end position="42"/>
    </location>
</feature>
<feature type="region of interest" description="Disordered" evidence="1">
    <location>
        <begin position="204"/>
        <end position="290"/>
    </location>
</feature>
<feature type="transmembrane region" description="Helical" evidence="2">
    <location>
        <begin position="54"/>
        <end position="73"/>
    </location>
</feature>
<name>A0AAV2QXB8_MEGNR</name>
<gene>
    <name evidence="3" type="ORF">MNOR_LOCUS17408</name>
</gene>
<feature type="region of interest" description="Disordered" evidence="1">
    <location>
        <begin position="79"/>
        <end position="187"/>
    </location>
</feature>
<evidence type="ECO:0000256" key="1">
    <source>
        <dbReference type="SAM" id="MobiDB-lite"/>
    </source>
</evidence>
<dbReference type="EMBL" id="CAXKWB010011958">
    <property type="protein sequence ID" value="CAL4102841.1"/>
    <property type="molecule type" value="Genomic_DNA"/>
</dbReference>
<keyword evidence="2" id="KW-0472">Membrane</keyword>
<feature type="compositionally biased region" description="Low complexity" evidence="1">
    <location>
        <begin position="130"/>
        <end position="142"/>
    </location>
</feature>
<feature type="compositionally biased region" description="Polar residues" evidence="1">
    <location>
        <begin position="163"/>
        <end position="175"/>
    </location>
</feature>
<keyword evidence="2" id="KW-1133">Transmembrane helix</keyword>
<feature type="compositionally biased region" description="Basic and acidic residues" evidence="1">
    <location>
        <begin position="92"/>
        <end position="108"/>
    </location>
</feature>
<reference evidence="3 4" key="1">
    <citation type="submission" date="2024-05" db="EMBL/GenBank/DDBJ databases">
        <authorList>
            <person name="Wallberg A."/>
        </authorList>
    </citation>
    <scope>NUCLEOTIDE SEQUENCE [LARGE SCALE GENOMIC DNA]</scope>
</reference>
<evidence type="ECO:0000313" key="3">
    <source>
        <dbReference type="EMBL" id="CAL4102841.1"/>
    </source>
</evidence>
<feature type="compositionally biased region" description="Basic and acidic residues" evidence="1">
    <location>
        <begin position="207"/>
        <end position="261"/>
    </location>
</feature>
<keyword evidence="4" id="KW-1185">Reference proteome</keyword>
<accession>A0AAV2QXB8</accession>
<protein>
    <submittedName>
        <fullName evidence="3">Uncharacterized protein</fullName>
    </submittedName>
</protein>
<feature type="compositionally biased region" description="Basic and acidic residues" evidence="1">
    <location>
        <begin position="147"/>
        <end position="160"/>
    </location>
</feature>
<keyword evidence="2" id="KW-0812">Transmembrane</keyword>
<dbReference type="AlphaFoldDB" id="A0AAV2QXB8"/>
<evidence type="ECO:0000313" key="4">
    <source>
        <dbReference type="Proteomes" id="UP001497623"/>
    </source>
</evidence>
<evidence type="ECO:0000256" key="2">
    <source>
        <dbReference type="SAM" id="Phobius"/>
    </source>
</evidence>
<sequence length="379" mass="43049">MGKPLVNTKQWTKNDIRMLIILQFILVYPILAGALFMVLLFFALPNDRFWHHAYWLIASGAWVLLLTIILPLMRNKHEYQPTGSHTDKKAHKPTDKKVKDNNPSEKIPHAHVSVEATKMDHNNRDSVLTNRSSNSSNDKSSNGIEKGTLDEKADKEDCEKLQGSLNNSKENVQKSMESDGTYDTLKNRRSLTHSGEFLNDCIGTFGDDNKKQDNADVPKYDNPKRDNAEDLDDDNKKQVYADVHKQKESRDADVHKQKESRDDDSDIEMINDDNKGIISEDDNEKPQSNTDDIERQILTSQEIPTAPLKPLRQEDITDDEEEIEELGEIPSLSQRRNIAHANVDTSLSNATYTEQSVSTPISASSLDRRNSNVVHLFIQ</sequence>
<proteinExistence type="predicted"/>
<feature type="compositionally biased region" description="Acidic residues" evidence="1">
    <location>
        <begin position="262"/>
        <end position="271"/>
    </location>
</feature>